<evidence type="ECO:0000313" key="8">
    <source>
        <dbReference type="Proteomes" id="UP001596388"/>
    </source>
</evidence>
<evidence type="ECO:0000256" key="5">
    <source>
        <dbReference type="ARBA" id="ARBA00023136"/>
    </source>
</evidence>
<organism evidence="7 8">
    <name type="scientific">Halobaculum marinum</name>
    <dbReference type="NCBI Taxonomy" id="3031996"/>
    <lineage>
        <taxon>Archaea</taxon>
        <taxon>Methanobacteriati</taxon>
        <taxon>Methanobacteriota</taxon>
        <taxon>Stenosarchaea group</taxon>
        <taxon>Halobacteria</taxon>
        <taxon>Halobacteriales</taxon>
        <taxon>Haloferacaceae</taxon>
        <taxon>Halobaculum</taxon>
    </lineage>
</organism>
<keyword evidence="5 6" id="KW-0472">Membrane</keyword>
<dbReference type="Pfam" id="PF03626">
    <property type="entry name" value="COX4_pro"/>
    <property type="match status" value="1"/>
</dbReference>
<comment type="subcellular location">
    <subcellularLocation>
        <location evidence="1">Cell membrane</location>
        <topology evidence="1">Multi-pass membrane protein</topology>
    </subcellularLocation>
</comment>
<protein>
    <submittedName>
        <fullName evidence="7">Cytochrome C oxidase subunit IV family protein</fullName>
    </submittedName>
</protein>
<keyword evidence="3 6" id="KW-0812">Transmembrane</keyword>
<dbReference type="RefSeq" id="WP_276236826.1">
    <property type="nucleotide sequence ID" value="NZ_CP119989.1"/>
</dbReference>
<gene>
    <name evidence="7" type="ORF">ACFQKD_15105</name>
</gene>
<comment type="caution">
    <text evidence="7">The sequence shown here is derived from an EMBL/GenBank/DDBJ whole genome shotgun (WGS) entry which is preliminary data.</text>
</comment>
<feature type="transmembrane region" description="Helical" evidence="6">
    <location>
        <begin position="68"/>
        <end position="88"/>
    </location>
</feature>
<evidence type="ECO:0000256" key="1">
    <source>
        <dbReference type="ARBA" id="ARBA00004651"/>
    </source>
</evidence>
<keyword evidence="4 6" id="KW-1133">Transmembrane helix</keyword>
<keyword evidence="8" id="KW-1185">Reference proteome</keyword>
<evidence type="ECO:0000256" key="3">
    <source>
        <dbReference type="ARBA" id="ARBA00022692"/>
    </source>
</evidence>
<evidence type="ECO:0000256" key="6">
    <source>
        <dbReference type="SAM" id="Phobius"/>
    </source>
</evidence>
<dbReference type="GO" id="GO:0005886">
    <property type="term" value="C:plasma membrane"/>
    <property type="evidence" value="ECO:0007669"/>
    <property type="project" value="UniProtKB-SubCell"/>
</dbReference>
<accession>A0ABD5WYN0</accession>
<feature type="transmembrane region" description="Helical" evidence="6">
    <location>
        <begin position="33"/>
        <end position="56"/>
    </location>
</feature>
<dbReference type="InterPro" id="IPR005171">
    <property type="entry name" value="Cyt_c_oxidase_su4_prok"/>
</dbReference>
<sequence>MTSTKLYTVIYVVLFVLATVQVLIEQAGFLEEAYWTAFVVIMVLSAVKALFVVGYYQHLKFEPRAVTLVVFAGLLGALALTAAAAYSIL</sequence>
<keyword evidence="2" id="KW-1003">Cell membrane</keyword>
<dbReference type="AlphaFoldDB" id="A0ABD5WYN0"/>
<evidence type="ECO:0000256" key="2">
    <source>
        <dbReference type="ARBA" id="ARBA00022475"/>
    </source>
</evidence>
<dbReference type="EMBL" id="JBHTAG010000003">
    <property type="protein sequence ID" value="MFC7098634.1"/>
    <property type="molecule type" value="Genomic_DNA"/>
</dbReference>
<evidence type="ECO:0000256" key="4">
    <source>
        <dbReference type="ARBA" id="ARBA00022989"/>
    </source>
</evidence>
<proteinExistence type="predicted"/>
<dbReference type="GeneID" id="79270434"/>
<feature type="transmembrane region" description="Helical" evidence="6">
    <location>
        <begin position="7"/>
        <end position="27"/>
    </location>
</feature>
<reference evidence="7 8" key="1">
    <citation type="journal article" date="2019" name="Int. J. Syst. Evol. Microbiol.">
        <title>The Global Catalogue of Microorganisms (GCM) 10K type strain sequencing project: providing services to taxonomists for standard genome sequencing and annotation.</title>
        <authorList>
            <consortium name="The Broad Institute Genomics Platform"/>
            <consortium name="The Broad Institute Genome Sequencing Center for Infectious Disease"/>
            <person name="Wu L."/>
            <person name="Ma J."/>
        </authorList>
    </citation>
    <scope>NUCLEOTIDE SEQUENCE [LARGE SCALE GENOMIC DNA]</scope>
    <source>
        <strain evidence="7 8">DT55</strain>
    </source>
</reference>
<name>A0ABD5WYN0_9EURY</name>
<evidence type="ECO:0000313" key="7">
    <source>
        <dbReference type="EMBL" id="MFC7098634.1"/>
    </source>
</evidence>
<dbReference type="Proteomes" id="UP001596388">
    <property type="component" value="Unassembled WGS sequence"/>
</dbReference>